<evidence type="ECO:0000313" key="3">
    <source>
        <dbReference type="Proteomes" id="UP000002011"/>
    </source>
</evidence>
<dbReference type="OrthoDB" id="948784at2"/>
<protein>
    <recommendedName>
        <fullName evidence="4">Outer membrane protein beta-barrel domain-containing protein</fullName>
    </recommendedName>
</protein>
<dbReference type="InterPro" id="IPR021958">
    <property type="entry name" value="DUF3575"/>
</dbReference>
<evidence type="ECO:0000256" key="1">
    <source>
        <dbReference type="SAM" id="SignalP"/>
    </source>
</evidence>
<dbReference type="AlphaFoldDB" id="C6VUV2"/>
<keyword evidence="3" id="KW-1185">Reference proteome</keyword>
<name>C6VUV2_DYAFD</name>
<organism evidence="2 3">
    <name type="scientific">Dyadobacter fermentans (strain ATCC 700827 / DSM 18053 / CIP 107007 / KCTC 52180 / NS114)</name>
    <dbReference type="NCBI Taxonomy" id="471854"/>
    <lineage>
        <taxon>Bacteria</taxon>
        <taxon>Pseudomonadati</taxon>
        <taxon>Bacteroidota</taxon>
        <taxon>Cytophagia</taxon>
        <taxon>Cytophagales</taxon>
        <taxon>Spirosomataceae</taxon>
        <taxon>Dyadobacter</taxon>
    </lineage>
</organism>
<gene>
    <name evidence="2" type="ordered locus">Dfer_1852</name>
</gene>
<dbReference type="HOGENOM" id="CLU_1233434_0_0_10"/>
<evidence type="ECO:0008006" key="4">
    <source>
        <dbReference type="Google" id="ProtNLM"/>
    </source>
</evidence>
<proteinExistence type="predicted"/>
<feature type="chain" id="PRO_5002970719" description="Outer membrane protein beta-barrel domain-containing protein" evidence="1">
    <location>
        <begin position="21"/>
        <end position="224"/>
    </location>
</feature>
<keyword evidence="1" id="KW-0732">Signal</keyword>
<reference evidence="2 3" key="1">
    <citation type="journal article" date="2009" name="Stand. Genomic Sci.">
        <title>Complete genome sequence of Dyadobacter fermentans type strain (NS114).</title>
        <authorList>
            <person name="Lang E."/>
            <person name="Lapidus A."/>
            <person name="Chertkov O."/>
            <person name="Brettin T."/>
            <person name="Detter J.C."/>
            <person name="Han C."/>
            <person name="Copeland A."/>
            <person name="Glavina Del Rio T."/>
            <person name="Nolan M."/>
            <person name="Chen F."/>
            <person name="Lucas S."/>
            <person name="Tice H."/>
            <person name="Cheng J.F."/>
            <person name="Land M."/>
            <person name="Hauser L."/>
            <person name="Chang Y.J."/>
            <person name="Jeffries C.D."/>
            <person name="Kopitz M."/>
            <person name="Bruce D."/>
            <person name="Goodwin L."/>
            <person name="Pitluck S."/>
            <person name="Ovchinnikova G."/>
            <person name="Pati A."/>
            <person name="Ivanova N."/>
            <person name="Mavrommatis K."/>
            <person name="Chen A."/>
            <person name="Palaniappan K."/>
            <person name="Chain P."/>
            <person name="Bristow J."/>
            <person name="Eisen J.A."/>
            <person name="Markowitz V."/>
            <person name="Hugenholtz P."/>
            <person name="Goker M."/>
            <person name="Rohde M."/>
            <person name="Kyrpides N.C."/>
            <person name="Klenk H.P."/>
        </authorList>
    </citation>
    <scope>NUCLEOTIDE SEQUENCE [LARGE SCALE GENOMIC DNA]</scope>
    <source>
        <strain evidence="3">ATCC 700827 / DSM 18053 / CIP 107007 / KCTC 52180 / NS114</strain>
    </source>
</reference>
<sequence length="224" mass="25568">MKKFTFSLFILLMLSASASAQKRTYAPNIDVHIMPIALAFPDPSLRIGTEYMTSGRWSYGISLGGGLNVLGLHRAPWNSLKSRKYNMVEIRPEVKFYWLRRENVGWYAAAEGVFLRVHRTLGKNDHYLSDSTKLSFDGSKFSKSKAGFVVKLGTKFIVPERLTIDLYTGFGLAKANVRYSRIENPREVSYDPFFEGENFFPGRKWTPLVSFGAKFGLLVWQKQE</sequence>
<dbReference type="eggNOG" id="ENOG5030XZM">
    <property type="taxonomic scope" value="Bacteria"/>
</dbReference>
<evidence type="ECO:0000313" key="2">
    <source>
        <dbReference type="EMBL" id="ACT93089.1"/>
    </source>
</evidence>
<dbReference type="RefSeq" id="WP_015811343.1">
    <property type="nucleotide sequence ID" value="NC_013037.1"/>
</dbReference>
<accession>C6VUV2</accession>
<feature type="signal peptide" evidence="1">
    <location>
        <begin position="1"/>
        <end position="20"/>
    </location>
</feature>
<dbReference type="Pfam" id="PF12099">
    <property type="entry name" value="DUF3575"/>
    <property type="match status" value="1"/>
</dbReference>
<dbReference type="KEGG" id="dfe:Dfer_1852"/>
<dbReference type="EMBL" id="CP001619">
    <property type="protein sequence ID" value="ACT93089.1"/>
    <property type="molecule type" value="Genomic_DNA"/>
</dbReference>
<dbReference type="Proteomes" id="UP000002011">
    <property type="component" value="Chromosome"/>
</dbReference>